<dbReference type="AlphaFoldDB" id="A0A8H9GK55"/>
<protein>
    <submittedName>
        <fullName evidence="1">Uncharacterized protein</fullName>
    </submittedName>
</protein>
<organism evidence="1 2">
    <name type="scientific">Deinococcus arenae</name>
    <dbReference type="NCBI Taxonomy" id="1452751"/>
    <lineage>
        <taxon>Bacteria</taxon>
        <taxon>Thermotogati</taxon>
        <taxon>Deinococcota</taxon>
        <taxon>Deinococci</taxon>
        <taxon>Deinococcales</taxon>
        <taxon>Deinococcaceae</taxon>
        <taxon>Deinococcus</taxon>
    </lineage>
</organism>
<sequence length="100" mass="10928">MLGAGCHLDAVETTFDELEHQIVALEVRHALPGSHRAECHPKPFQHMLQPIIRTKGEFLSGREQCSEGHGVEARHPSMLGAAPRVVIRALADTGFSPRSV</sequence>
<gene>
    <name evidence="1" type="ORF">GCM10008956_02350</name>
</gene>
<evidence type="ECO:0000313" key="1">
    <source>
        <dbReference type="EMBL" id="GGM29867.1"/>
    </source>
</evidence>
<name>A0A8H9GK55_9DEIO</name>
<comment type="caution">
    <text evidence="1">The sequence shown here is derived from an EMBL/GenBank/DDBJ whole genome shotgun (WGS) entry which is preliminary data.</text>
</comment>
<keyword evidence="2" id="KW-1185">Reference proteome</keyword>
<evidence type="ECO:0000313" key="2">
    <source>
        <dbReference type="Proteomes" id="UP000600547"/>
    </source>
</evidence>
<proteinExistence type="predicted"/>
<reference evidence="2" key="1">
    <citation type="journal article" date="2019" name="Int. J. Syst. Evol. Microbiol.">
        <title>The Global Catalogue of Microorganisms (GCM) 10K type strain sequencing project: providing services to taxonomists for standard genome sequencing and annotation.</title>
        <authorList>
            <consortium name="The Broad Institute Genomics Platform"/>
            <consortium name="The Broad Institute Genome Sequencing Center for Infectious Disease"/>
            <person name="Wu L."/>
            <person name="Ma J."/>
        </authorList>
    </citation>
    <scope>NUCLEOTIDE SEQUENCE [LARGE SCALE GENOMIC DNA]</scope>
    <source>
        <strain evidence="2">JCM 31047</strain>
    </source>
</reference>
<accession>A0A8H9GK55</accession>
<dbReference type="EMBL" id="BMQG01000001">
    <property type="protein sequence ID" value="GGM29867.1"/>
    <property type="molecule type" value="Genomic_DNA"/>
</dbReference>
<dbReference type="Proteomes" id="UP000600547">
    <property type="component" value="Unassembled WGS sequence"/>
</dbReference>